<accession>R0IPH2</accession>
<evidence type="ECO:0000256" key="4">
    <source>
        <dbReference type="ARBA" id="ARBA00023163"/>
    </source>
</evidence>
<dbReference type="Pfam" id="PF03754">
    <property type="entry name" value="At2g31720-like"/>
    <property type="match status" value="1"/>
</dbReference>
<dbReference type="SUPFAM" id="SSF101936">
    <property type="entry name" value="DNA-binding pseudobarrel domain"/>
    <property type="match status" value="1"/>
</dbReference>
<comment type="subcellular location">
    <subcellularLocation>
        <location evidence="1">Nucleus</location>
    </subcellularLocation>
</comment>
<keyword evidence="5" id="KW-0539">Nucleus</keyword>
<dbReference type="Gene3D" id="2.40.330.10">
    <property type="entry name" value="DNA-binding pseudobarrel domain"/>
    <property type="match status" value="1"/>
</dbReference>
<evidence type="ECO:0008006" key="8">
    <source>
        <dbReference type="Google" id="ProtNLM"/>
    </source>
</evidence>
<dbReference type="GO" id="GO:0005634">
    <property type="term" value="C:nucleus"/>
    <property type="evidence" value="ECO:0007669"/>
    <property type="project" value="UniProtKB-SubCell"/>
</dbReference>
<dbReference type="EMBL" id="KB870805">
    <property type="protein sequence ID" value="EOA39043.1"/>
    <property type="molecule type" value="Genomic_DNA"/>
</dbReference>
<sequence>MSLGLHLPADKQNIPKTVEQIRQEILDRIFDHVPRRKRTCYEFLRKDTEQHLPSVPQEDKDAILKRNIPKGRKTTSCEDKTPPEWLAQVMSRMKGAGDPKLIIEKTLDLNDVDPLLNRLSIPISDVIQNDFLTLDESRMIDDDDITNQGNMGVAAYMKTSSGRSYWSFVLRGEWSNAVETNGLKQGDNISLWSFRSSEILCFALVHLTSSFCVDK</sequence>
<dbReference type="InterPro" id="IPR005508">
    <property type="entry name" value="At2g31720-like"/>
</dbReference>
<name>R0IPH2_9BRAS</name>
<dbReference type="eggNOG" id="ENOG502S4WY">
    <property type="taxonomic scope" value="Eukaryota"/>
</dbReference>
<evidence type="ECO:0000256" key="1">
    <source>
        <dbReference type="ARBA" id="ARBA00004123"/>
    </source>
</evidence>
<organism evidence="6 7">
    <name type="scientific">Capsella rubella</name>
    <dbReference type="NCBI Taxonomy" id="81985"/>
    <lineage>
        <taxon>Eukaryota</taxon>
        <taxon>Viridiplantae</taxon>
        <taxon>Streptophyta</taxon>
        <taxon>Embryophyta</taxon>
        <taxon>Tracheophyta</taxon>
        <taxon>Spermatophyta</taxon>
        <taxon>Magnoliopsida</taxon>
        <taxon>eudicotyledons</taxon>
        <taxon>Gunneridae</taxon>
        <taxon>Pentapetalae</taxon>
        <taxon>rosids</taxon>
        <taxon>malvids</taxon>
        <taxon>Brassicales</taxon>
        <taxon>Brassicaceae</taxon>
        <taxon>Camelineae</taxon>
        <taxon>Capsella</taxon>
    </lineage>
</organism>
<evidence type="ECO:0000256" key="3">
    <source>
        <dbReference type="ARBA" id="ARBA00023125"/>
    </source>
</evidence>
<proteinExistence type="predicted"/>
<reference evidence="7" key="1">
    <citation type="journal article" date="2013" name="Nat. Genet.">
        <title>The Capsella rubella genome and the genomic consequences of rapid mating system evolution.</title>
        <authorList>
            <person name="Slotte T."/>
            <person name="Hazzouri K.M."/>
            <person name="Agren J.A."/>
            <person name="Koenig D."/>
            <person name="Maumus F."/>
            <person name="Guo Y.L."/>
            <person name="Steige K."/>
            <person name="Platts A.E."/>
            <person name="Escobar J.S."/>
            <person name="Newman L.K."/>
            <person name="Wang W."/>
            <person name="Mandakova T."/>
            <person name="Vello E."/>
            <person name="Smith L.M."/>
            <person name="Henz S.R."/>
            <person name="Steffen J."/>
            <person name="Takuno S."/>
            <person name="Brandvain Y."/>
            <person name="Coop G."/>
            <person name="Andolfatto P."/>
            <person name="Hu T.T."/>
            <person name="Blanchette M."/>
            <person name="Clark R.M."/>
            <person name="Quesneville H."/>
            <person name="Nordborg M."/>
            <person name="Gaut B.S."/>
            <person name="Lysak M.A."/>
            <person name="Jenkins J."/>
            <person name="Grimwood J."/>
            <person name="Chapman J."/>
            <person name="Prochnik S."/>
            <person name="Shu S."/>
            <person name="Rokhsar D."/>
            <person name="Schmutz J."/>
            <person name="Weigel D."/>
            <person name="Wright S.I."/>
        </authorList>
    </citation>
    <scope>NUCLEOTIDE SEQUENCE [LARGE SCALE GENOMIC DNA]</scope>
    <source>
        <strain evidence="7">cv. Monte Gargano</strain>
    </source>
</reference>
<dbReference type="InterPro" id="IPR015300">
    <property type="entry name" value="DNA-bd_pseudobarrel_sf"/>
</dbReference>
<keyword evidence="4" id="KW-0804">Transcription</keyword>
<evidence type="ECO:0000256" key="5">
    <source>
        <dbReference type="ARBA" id="ARBA00023242"/>
    </source>
</evidence>
<dbReference type="PANTHER" id="PTHR31541:SF45">
    <property type="entry name" value="GENOME ASSEMBLY, CHROMOSOME: A10"/>
    <property type="match status" value="1"/>
</dbReference>
<evidence type="ECO:0000313" key="6">
    <source>
        <dbReference type="EMBL" id="EOA39043.1"/>
    </source>
</evidence>
<dbReference type="Proteomes" id="UP000029121">
    <property type="component" value="Unassembled WGS sequence"/>
</dbReference>
<keyword evidence="2" id="KW-0805">Transcription regulation</keyword>
<evidence type="ECO:0000256" key="2">
    <source>
        <dbReference type="ARBA" id="ARBA00023015"/>
    </source>
</evidence>
<protein>
    <recommendedName>
        <fullName evidence="8">TF-B3 domain-containing protein</fullName>
    </recommendedName>
</protein>
<evidence type="ECO:0000313" key="7">
    <source>
        <dbReference type="Proteomes" id="UP000029121"/>
    </source>
</evidence>
<dbReference type="GO" id="GO:0003677">
    <property type="term" value="F:DNA binding"/>
    <property type="evidence" value="ECO:0007669"/>
    <property type="project" value="UniProtKB-KW"/>
</dbReference>
<dbReference type="AlphaFoldDB" id="R0IPH2"/>
<dbReference type="PANTHER" id="PTHR31541">
    <property type="entry name" value="B3 DOMAIN PLANT PROTEIN-RELATED"/>
    <property type="match status" value="1"/>
</dbReference>
<gene>
    <name evidence="6" type="ORF">CARUB_v10011639mg</name>
</gene>
<keyword evidence="3" id="KW-0238">DNA-binding</keyword>
<keyword evidence="7" id="KW-1185">Reference proteome</keyword>